<evidence type="ECO:0000256" key="1">
    <source>
        <dbReference type="SAM" id="Phobius"/>
    </source>
</evidence>
<evidence type="ECO:0000313" key="3">
    <source>
        <dbReference type="Proteomes" id="UP000247536"/>
    </source>
</evidence>
<reference evidence="2 3" key="1">
    <citation type="submission" date="2018-06" db="EMBL/GenBank/DDBJ databases">
        <title>Rhizobium wuzhouense sp. nov., isolated from roots of Oryza officinalis.</title>
        <authorList>
            <person name="Yuan T."/>
        </authorList>
    </citation>
    <scope>NUCLEOTIDE SEQUENCE [LARGE SCALE GENOMIC DNA]</scope>
    <source>
        <strain evidence="2 3">W44</strain>
    </source>
</reference>
<accession>A0ABX5NQR8</accession>
<dbReference type="EMBL" id="QJRY01000004">
    <property type="protein sequence ID" value="PYB73195.1"/>
    <property type="molecule type" value="Genomic_DNA"/>
</dbReference>
<evidence type="ECO:0000313" key="2">
    <source>
        <dbReference type="EMBL" id="PYB73195.1"/>
    </source>
</evidence>
<feature type="transmembrane region" description="Helical" evidence="1">
    <location>
        <begin position="37"/>
        <end position="64"/>
    </location>
</feature>
<keyword evidence="3" id="KW-1185">Reference proteome</keyword>
<proteinExistence type="predicted"/>
<keyword evidence="1" id="KW-1133">Transmembrane helix</keyword>
<gene>
    <name evidence="2" type="ORF">DMY87_12825</name>
</gene>
<feature type="transmembrane region" description="Helical" evidence="1">
    <location>
        <begin position="84"/>
        <end position="104"/>
    </location>
</feature>
<sequence length="283" mass="30208">MGQAGSRNRLSLADTGGWPMRPLLSAEMLKLSRQPAILFWGFLSVPLVALLFKLVVEGLLFVRLGRQGGEDIDIFLSAAKSLNLSGNSIGQLIYAIGIASLFFLEYRHATWRVLVPRQPRVQLFAAKGLLCLMWLALGLLVAAIGDVAINLGLSVLKGQGSGGPVFSGASFVIFVAAFGVALLELTVLTAFVATLVVFFRSMIAAVIPAFLLAIGSTVLQLYLGADADRLPLPSYAAQWMRDWVIMGGSPLAGLTGLGVLAGWAIILFALGLYLFSRQQLATE</sequence>
<feature type="transmembrane region" description="Helical" evidence="1">
    <location>
        <begin position="205"/>
        <end position="223"/>
    </location>
</feature>
<feature type="transmembrane region" description="Helical" evidence="1">
    <location>
        <begin position="124"/>
        <end position="145"/>
    </location>
</feature>
<dbReference type="Pfam" id="PF12730">
    <property type="entry name" value="ABC2_membrane_4"/>
    <property type="match status" value="1"/>
</dbReference>
<keyword evidence="1" id="KW-0812">Transmembrane</keyword>
<keyword evidence="1" id="KW-0472">Membrane</keyword>
<feature type="transmembrane region" description="Helical" evidence="1">
    <location>
        <begin position="243"/>
        <end position="275"/>
    </location>
</feature>
<dbReference type="Proteomes" id="UP000247536">
    <property type="component" value="Unassembled WGS sequence"/>
</dbReference>
<name>A0ABX5NQR8_9HYPH</name>
<protein>
    <recommendedName>
        <fullName evidence="4">ABC transporter permease</fullName>
    </recommendedName>
</protein>
<comment type="caution">
    <text evidence="2">The sequence shown here is derived from an EMBL/GenBank/DDBJ whole genome shotgun (WGS) entry which is preliminary data.</text>
</comment>
<organism evidence="2 3">
    <name type="scientific">Rhizobium wuzhouense</name>
    <dbReference type="NCBI Taxonomy" id="1986026"/>
    <lineage>
        <taxon>Bacteria</taxon>
        <taxon>Pseudomonadati</taxon>
        <taxon>Pseudomonadota</taxon>
        <taxon>Alphaproteobacteria</taxon>
        <taxon>Hyphomicrobiales</taxon>
        <taxon>Rhizobiaceae</taxon>
        <taxon>Rhizobium/Agrobacterium group</taxon>
        <taxon>Rhizobium</taxon>
    </lineage>
</organism>
<evidence type="ECO:0008006" key="4">
    <source>
        <dbReference type="Google" id="ProtNLM"/>
    </source>
</evidence>
<feature type="transmembrane region" description="Helical" evidence="1">
    <location>
        <begin position="165"/>
        <end position="198"/>
    </location>
</feature>